<dbReference type="PANTHER" id="PTHR45964">
    <property type="entry name" value="WSCD FAMILY MEMBER CG9164"/>
    <property type="match status" value="1"/>
</dbReference>
<evidence type="ECO:0000259" key="3">
    <source>
        <dbReference type="PROSITE" id="PS51212"/>
    </source>
</evidence>
<dbReference type="GeneID" id="28733944"/>
<dbReference type="OrthoDB" id="5985073at2759"/>
<dbReference type="InterPro" id="IPR051589">
    <property type="entry name" value="Sialate-O-sulfotransferase"/>
</dbReference>
<protein>
    <submittedName>
        <fullName evidence="4">Putative fungistatic metabolite</fullName>
    </submittedName>
</protein>
<dbReference type="RefSeq" id="XP_017997742.1">
    <property type="nucleotide sequence ID" value="XM_018142075.1"/>
</dbReference>
<dbReference type="STRING" id="1664694.A0A0N0NKF4"/>
<dbReference type="Proteomes" id="UP000038010">
    <property type="component" value="Unassembled WGS sequence"/>
</dbReference>
<feature type="domain" description="WSC" evidence="3">
    <location>
        <begin position="186"/>
        <end position="279"/>
    </location>
</feature>
<dbReference type="SMART" id="SM00321">
    <property type="entry name" value="WSC"/>
    <property type="match status" value="3"/>
</dbReference>
<evidence type="ECO:0000256" key="1">
    <source>
        <dbReference type="ARBA" id="ARBA00022737"/>
    </source>
</evidence>
<evidence type="ECO:0000313" key="4">
    <source>
        <dbReference type="EMBL" id="KPI37779.1"/>
    </source>
</evidence>
<accession>A0A0N0NKF4</accession>
<gene>
    <name evidence="4" type="ORF">AB675_212</name>
</gene>
<keyword evidence="1" id="KW-0677">Repeat</keyword>
<keyword evidence="2" id="KW-0732">Signal</keyword>
<organism evidence="4 5">
    <name type="scientific">Cyphellophora attinorum</name>
    <dbReference type="NCBI Taxonomy" id="1664694"/>
    <lineage>
        <taxon>Eukaryota</taxon>
        <taxon>Fungi</taxon>
        <taxon>Dikarya</taxon>
        <taxon>Ascomycota</taxon>
        <taxon>Pezizomycotina</taxon>
        <taxon>Eurotiomycetes</taxon>
        <taxon>Chaetothyriomycetidae</taxon>
        <taxon>Chaetothyriales</taxon>
        <taxon>Cyphellophoraceae</taxon>
        <taxon>Cyphellophora</taxon>
    </lineage>
</organism>
<reference evidence="4 5" key="1">
    <citation type="submission" date="2015-06" db="EMBL/GenBank/DDBJ databases">
        <title>Draft genome of the ant-associated black yeast Phialophora attae CBS 131958.</title>
        <authorList>
            <person name="Moreno L.F."/>
            <person name="Stielow B.J."/>
            <person name="de Hoog S."/>
            <person name="Vicente V.A."/>
            <person name="Weiss V.A."/>
            <person name="de Vries M."/>
            <person name="Cruz L.M."/>
            <person name="Souza E.M."/>
        </authorList>
    </citation>
    <scope>NUCLEOTIDE SEQUENCE [LARGE SCALE GENOMIC DNA]</scope>
    <source>
        <strain evidence="4 5">CBS 131958</strain>
    </source>
</reference>
<evidence type="ECO:0000313" key="5">
    <source>
        <dbReference type="Proteomes" id="UP000038010"/>
    </source>
</evidence>
<feature type="signal peptide" evidence="2">
    <location>
        <begin position="1"/>
        <end position="20"/>
    </location>
</feature>
<dbReference type="InterPro" id="IPR002889">
    <property type="entry name" value="WSC_carb-bd"/>
</dbReference>
<feature type="chain" id="PRO_5005856710" evidence="2">
    <location>
        <begin position="21"/>
        <end position="468"/>
    </location>
</feature>
<dbReference type="AlphaFoldDB" id="A0A0N0NKF4"/>
<dbReference type="PANTHER" id="PTHR45964:SF5">
    <property type="entry name" value="WSCD FAMILY MEMBER CG9164"/>
    <property type="match status" value="1"/>
</dbReference>
<comment type="caution">
    <text evidence="4">The sequence shown here is derived from an EMBL/GenBank/DDBJ whole genome shotgun (WGS) entry which is preliminary data.</text>
</comment>
<feature type="domain" description="WSC" evidence="3">
    <location>
        <begin position="291"/>
        <end position="383"/>
    </location>
</feature>
<dbReference type="PROSITE" id="PS51212">
    <property type="entry name" value="WSC"/>
    <property type="match status" value="3"/>
</dbReference>
<sequence>MHVHSFLPIVGLTLVTIAAAQDNSTQQASIPGGMFVLTDTNGTTPNKRWLPPASSAMRRAPVKRAIAGICDNLPSKWSYQGCFTDSPSLRVLSGPSTCFDDTGSNGATQEKCIEFCDQAGYSVAGVEWGKECYCGYLLDSSAVKSPETDCSMTCTGNDAENCGNGGRINVFTNGDSAPAILAATGDFTSQGCYSDSASARTLTTRVSLPGNVRVSDCTTACAAQGFPYAGLEFGQECYCGASIQNGGAPIADKQCDMACTADKTQYCGGRGAINIYKSNLPARGPSTVPDGWTSEKCYTDSPSNRALSFKVPNFSKFSVAQCIAECDENGYTLAGTEYGTECYCGNSIQNGNTPASSGCDMACAGNTADTCGGAGHINIFQKNCSPVPGCHYGYGYLSTTHVGGLANCADACQANPDCQSIQWGTDPYEGSGQPFCNQFKYALPLPVLQSYHDARCDSFSFYDKACSF</sequence>
<keyword evidence="5" id="KW-1185">Reference proteome</keyword>
<dbReference type="Pfam" id="PF01822">
    <property type="entry name" value="WSC"/>
    <property type="match status" value="3"/>
</dbReference>
<dbReference type="VEuPathDB" id="FungiDB:AB675_212"/>
<feature type="domain" description="WSC" evidence="3">
    <location>
        <begin position="76"/>
        <end position="174"/>
    </location>
</feature>
<proteinExistence type="predicted"/>
<dbReference type="EMBL" id="LFJN01000022">
    <property type="protein sequence ID" value="KPI37779.1"/>
    <property type="molecule type" value="Genomic_DNA"/>
</dbReference>
<name>A0A0N0NKF4_9EURO</name>
<evidence type="ECO:0000256" key="2">
    <source>
        <dbReference type="SAM" id="SignalP"/>
    </source>
</evidence>